<feature type="compositionally biased region" description="Polar residues" evidence="6">
    <location>
        <begin position="281"/>
        <end position="303"/>
    </location>
</feature>
<keyword evidence="9" id="KW-1185">Reference proteome</keyword>
<dbReference type="OrthoDB" id="2013972at2759"/>
<name>A0A835F2H1_9POAL</name>
<feature type="region of interest" description="Disordered" evidence="6">
    <location>
        <begin position="1"/>
        <end position="29"/>
    </location>
</feature>
<organism evidence="8 9">
    <name type="scientific">Digitaria exilis</name>
    <dbReference type="NCBI Taxonomy" id="1010633"/>
    <lineage>
        <taxon>Eukaryota</taxon>
        <taxon>Viridiplantae</taxon>
        <taxon>Streptophyta</taxon>
        <taxon>Embryophyta</taxon>
        <taxon>Tracheophyta</taxon>
        <taxon>Spermatophyta</taxon>
        <taxon>Magnoliopsida</taxon>
        <taxon>Liliopsida</taxon>
        <taxon>Poales</taxon>
        <taxon>Poaceae</taxon>
        <taxon>PACMAD clade</taxon>
        <taxon>Panicoideae</taxon>
        <taxon>Panicodae</taxon>
        <taxon>Paniceae</taxon>
        <taxon>Anthephorinae</taxon>
        <taxon>Digitaria</taxon>
    </lineage>
</organism>
<dbReference type="Gene3D" id="3.40.50.150">
    <property type="entry name" value="Vaccinia Virus protein VP39"/>
    <property type="match status" value="2"/>
</dbReference>
<dbReference type="AlphaFoldDB" id="A0A835F2H1"/>
<evidence type="ECO:0000256" key="1">
    <source>
        <dbReference type="ARBA" id="ARBA00004606"/>
    </source>
</evidence>
<comment type="subcellular location">
    <subcellularLocation>
        <location evidence="5">Endomembrane system</location>
        <topology evidence="5">Single-pass membrane protein</topology>
    </subcellularLocation>
    <subcellularLocation>
        <location evidence="1">Membrane</location>
        <topology evidence="1">Single-pass type II membrane protein</topology>
    </subcellularLocation>
</comment>
<feature type="compositionally biased region" description="Basic and acidic residues" evidence="6">
    <location>
        <begin position="130"/>
        <end position="140"/>
    </location>
</feature>
<evidence type="ECO:0000256" key="3">
    <source>
        <dbReference type="ARBA" id="ARBA00022603"/>
    </source>
</evidence>
<feature type="compositionally biased region" description="Polar residues" evidence="6">
    <location>
        <begin position="73"/>
        <end position="82"/>
    </location>
</feature>
<dbReference type="Pfam" id="PF03141">
    <property type="entry name" value="Methyltransf_29"/>
    <property type="match status" value="1"/>
</dbReference>
<comment type="similarity">
    <text evidence="2">Belongs to the methyltransferase superfamily.</text>
</comment>
<reference evidence="8" key="1">
    <citation type="submission" date="2020-07" db="EMBL/GenBank/DDBJ databases">
        <title>Genome sequence and genetic diversity analysis of an under-domesticated orphan crop, white fonio (Digitaria exilis).</title>
        <authorList>
            <person name="Bennetzen J.L."/>
            <person name="Chen S."/>
            <person name="Ma X."/>
            <person name="Wang X."/>
            <person name="Yssel A.E.J."/>
            <person name="Chaluvadi S.R."/>
            <person name="Johnson M."/>
            <person name="Gangashetty P."/>
            <person name="Hamidou F."/>
            <person name="Sanogo M.D."/>
            <person name="Zwaenepoel A."/>
            <person name="Wallace J."/>
            <person name="Van De Peer Y."/>
            <person name="Van Deynze A."/>
        </authorList>
    </citation>
    <scope>NUCLEOTIDE SEQUENCE</scope>
    <source>
        <tissue evidence="8">Leaves</tissue>
    </source>
</reference>
<feature type="compositionally biased region" description="Polar residues" evidence="6">
    <location>
        <begin position="435"/>
        <end position="445"/>
    </location>
</feature>
<feature type="region of interest" description="Disordered" evidence="6">
    <location>
        <begin position="482"/>
        <end position="524"/>
    </location>
</feature>
<keyword evidence="3" id="KW-0808">Transferase</keyword>
<comment type="caution">
    <text evidence="8">The sequence shown here is derived from an EMBL/GenBank/DDBJ whole genome shotgun (WGS) entry which is preliminary data.</text>
</comment>
<feature type="region of interest" description="Disordered" evidence="6">
    <location>
        <begin position="67"/>
        <end position="464"/>
    </location>
</feature>
<evidence type="ECO:0000313" key="8">
    <source>
        <dbReference type="EMBL" id="KAF8726328.1"/>
    </source>
</evidence>
<sequence>MPLFERDRYQRLDGGGGAGANRRPPSSSSFCSSATIVVFVALCLVAAWMMASSNNIAVTVSPENKSEAKDQGASLNVAQSGDTAGDAVSDTPRTTGDEAGDSGKKDDVAGGDTGGTTPTSDEAGSGDMSSKVDDGKKNDDVNQSDVSGATDATANSTTTGGTDAEESGDKQAASGTVAEGETPSSSKNQTFSDENGKTEGGEVAKPEDPDKKVEQSAELAMTDDANNNTTTSSGQAEKKNTDQSTDESGGQEDKNNNTEASSTDAKDTVSQTDKDAEEASTDSNDTTSKTGTNSEEASTNDKNTGGKHTDNSFQDADNAGDKSKNSTTKETPSTESEETVVVGGDGTATNQTTFDDANGKMDGVQTVKEDEKVTDKNSDESSSTYDKAESTDNDTNTDAAASKNATAQGQNVAAETTAFATSDGTNGTTTPPDTENSAAVNSSATAEDKKPAAGDGDDAAEKSGELLPSGQAELLNETASAVAQNESFPTQATESSQEKKARASKNNKIKTTTSKEDNGGETTAASHTWKLCNVSTGADYIPCLDNEAAIKKLKSNKHYEHRERHCSVTAPTCLVPLPEGYRQPITWPYSRDKIWYHNVPHTGLASYKCHQNWVKVSGEHLTFPGGGTQFPHGALHYIDVIQEALPEVAWGRRSRVVLDVGCGVASFGGFLFERDALTMSFAPKDEHEAQVQFALERGIPAISAVMGTKRLPFPSDVFDVIHCARCRVPWHIEGGTLLLEANRLLRPGGLFIWSATPVYRKDPENVEIWRAMAALTKSMCWEMIKKTRDTVDQTAMVIFKKPTSNDCYDARVATSAAAEAPMCEASDDQDAAWNITLRPCMHRVPTRPSARGSRWPPQWPDRLAAAPYWLTADQVGVYGKPAPDDFAADQEHWRKVVHNSYLHGMGIDWNNVRNVMDMRAVYGGFAAALRDMKVWVMNVVTIDSPDTLPVIYERGLLGMYHDWCESFSTYPRSYDLVHADHLFSKLKSRCKLLPVMAEVDRILRPGGKLIVRDDMATAEEVQSVARSLYWEVRMTVSEQGEGLLCVGKTMWRPTEGEALS</sequence>
<dbReference type="EMBL" id="JACEFO010001651">
    <property type="protein sequence ID" value="KAF8726328.1"/>
    <property type="molecule type" value="Genomic_DNA"/>
</dbReference>
<dbReference type="Proteomes" id="UP000636709">
    <property type="component" value="Unassembled WGS sequence"/>
</dbReference>
<keyword evidence="7" id="KW-1133">Transmembrane helix</keyword>
<feature type="compositionally biased region" description="Basic and acidic residues" evidence="6">
    <location>
        <begin position="367"/>
        <end position="379"/>
    </location>
</feature>
<dbReference type="Gramene" id="Dexi3B01G0004700.1">
    <property type="protein sequence ID" value="Dexi3B01G0004700.1:cds"/>
    <property type="gene ID" value="Dexi3B01G0004700"/>
</dbReference>
<evidence type="ECO:0000256" key="6">
    <source>
        <dbReference type="SAM" id="MobiDB-lite"/>
    </source>
</evidence>
<evidence type="ECO:0000313" key="9">
    <source>
        <dbReference type="Proteomes" id="UP000636709"/>
    </source>
</evidence>
<evidence type="ECO:0000256" key="5">
    <source>
        <dbReference type="ARBA" id="ARBA00037847"/>
    </source>
</evidence>
<feature type="compositionally biased region" description="Polar residues" evidence="6">
    <location>
        <begin position="143"/>
        <end position="161"/>
    </location>
</feature>
<feature type="compositionally biased region" description="Polar residues" evidence="6">
    <location>
        <begin position="393"/>
        <end position="420"/>
    </location>
</feature>
<accession>A0A835F2H1</accession>
<dbReference type="PANTHER" id="PTHR10108">
    <property type="entry name" value="SAM-DEPENDENT METHYLTRANSFERASE"/>
    <property type="match status" value="1"/>
</dbReference>
<proteinExistence type="inferred from homology"/>
<feature type="compositionally biased region" description="Polar residues" evidence="6">
    <location>
        <begin position="257"/>
        <end position="271"/>
    </location>
</feature>
<feature type="compositionally biased region" description="Low complexity" evidence="6">
    <location>
        <begin position="325"/>
        <end position="334"/>
    </location>
</feature>
<keyword evidence="7" id="KW-0812">Transmembrane</keyword>
<dbReference type="GO" id="GO:0016020">
    <property type="term" value="C:membrane"/>
    <property type="evidence" value="ECO:0007669"/>
    <property type="project" value="UniProtKB-SubCell"/>
</dbReference>
<feature type="compositionally biased region" description="Basic and acidic residues" evidence="6">
    <location>
        <begin position="1"/>
        <end position="11"/>
    </location>
</feature>
<feature type="compositionally biased region" description="Polar residues" evidence="6">
    <location>
        <begin position="182"/>
        <end position="193"/>
    </location>
</feature>
<dbReference type="InterPro" id="IPR004159">
    <property type="entry name" value="Put_SAM_MeTrfase"/>
</dbReference>
<dbReference type="PANTHER" id="PTHR10108:SF1130">
    <property type="entry name" value="METHYLTRANSFERASE PMT26-RELATED"/>
    <property type="match status" value="1"/>
</dbReference>
<dbReference type="FunFam" id="3.40.50.150:FF:000148">
    <property type="entry name" value="Probable methyltransferase PMT25"/>
    <property type="match status" value="1"/>
</dbReference>
<dbReference type="GO" id="GO:0005802">
    <property type="term" value="C:trans-Golgi network"/>
    <property type="evidence" value="ECO:0007669"/>
    <property type="project" value="TreeGrafter"/>
</dbReference>
<dbReference type="InterPro" id="IPR029063">
    <property type="entry name" value="SAM-dependent_MTases_sf"/>
</dbReference>
<dbReference type="GO" id="GO:0008168">
    <property type="term" value="F:methyltransferase activity"/>
    <property type="evidence" value="ECO:0007669"/>
    <property type="project" value="UniProtKB-KW"/>
</dbReference>
<evidence type="ECO:0000256" key="4">
    <source>
        <dbReference type="ARBA" id="ARBA00022968"/>
    </source>
</evidence>
<evidence type="ECO:0008006" key="10">
    <source>
        <dbReference type="Google" id="ProtNLM"/>
    </source>
</evidence>
<feature type="compositionally biased region" description="Polar residues" evidence="6">
    <location>
        <begin position="482"/>
        <end position="495"/>
    </location>
</feature>
<dbReference type="GO" id="GO:0005768">
    <property type="term" value="C:endosome"/>
    <property type="evidence" value="ECO:0007669"/>
    <property type="project" value="TreeGrafter"/>
</dbReference>
<feature type="transmembrane region" description="Helical" evidence="7">
    <location>
        <begin position="30"/>
        <end position="51"/>
    </location>
</feature>
<evidence type="ECO:0000256" key="2">
    <source>
        <dbReference type="ARBA" id="ARBA00008361"/>
    </source>
</evidence>
<keyword evidence="3" id="KW-0489">Methyltransferase</keyword>
<gene>
    <name evidence="8" type="ORF">HU200_019790</name>
</gene>
<feature type="compositionally biased region" description="Low complexity" evidence="6">
    <location>
        <begin position="421"/>
        <end position="434"/>
    </location>
</feature>
<protein>
    <recommendedName>
        <fullName evidence="10">Methyltransferase PMT26</fullName>
    </recommendedName>
</protein>
<evidence type="ECO:0000256" key="7">
    <source>
        <dbReference type="SAM" id="Phobius"/>
    </source>
</evidence>
<keyword evidence="7" id="KW-0472">Membrane</keyword>
<keyword evidence="4" id="KW-0735">Signal-anchor</keyword>
<dbReference type="GO" id="GO:0032259">
    <property type="term" value="P:methylation"/>
    <property type="evidence" value="ECO:0007669"/>
    <property type="project" value="UniProtKB-KW"/>
</dbReference>
<dbReference type="SUPFAM" id="SSF53335">
    <property type="entry name" value="S-adenosyl-L-methionine-dependent methyltransferases"/>
    <property type="match status" value="2"/>
</dbReference>
<feature type="compositionally biased region" description="Basic and acidic residues" evidence="6">
    <location>
        <begin position="194"/>
        <end position="215"/>
    </location>
</feature>